<evidence type="ECO:0000256" key="1">
    <source>
        <dbReference type="SAM" id="MobiDB-lite"/>
    </source>
</evidence>
<reference evidence="3 4" key="1">
    <citation type="submission" date="2015-06" db="EMBL/GenBank/DDBJ databases">
        <title>Talaromyces atroroseus IBT 11181 draft genome.</title>
        <authorList>
            <person name="Rasmussen K.B."/>
            <person name="Rasmussen S."/>
            <person name="Petersen B."/>
            <person name="Sicheritz-Ponten T."/>
            <person name="Mortensen U.H."/>
            <person name="Thrane U."/>
        </authorList>
    </citation>
    <scope>NUCLEOTIDE SEQUENCE [LARGE SCALE GENOMIC DNA]</scope>
    <source>
        <strain evidence="3 4">IBT 11181</strain>
    </source>
</reference>
<accession>A0A225AS05</accession>
<comment type="caution">
    <text evidence="3">The sequence shown here is derived from an EMBL/GenBank/DDBJ whole genome shotgun (WGS) entry which is preliminary data.</text>
</comment>
<gene>
    <name evidence="3" type="ORF">UA08_07108</name>
</gene>
<feature type="domain" description="Aminotransferase class I/classII large" evidence="2">
    <location>
        <begin position="43"/>
        <end position="231"/>
    </location>
</feature>
<dbReference type="CDD" id="cd00609">
    <property type="entry name" value="AAT_like"/>
    <property type="match status" value="1"/>
</dbReference>
<protein>
    <recommendedName>
        <fullName evidence="2">Aminotransferase class I/classII large domain-containing protein</fullName>
    </recommendedName>
</protein>
<evidence type="ECO:0000313" key="4">
    <source>
        <dbReference type="Proteomes" id="UP000214365"/>
    </source>
</evidence>
<dbReference type="Pfam" id="PF00155">
    <property type="entry name" value="Aminotran_1_2"/>
    <property type="match status" value="1"/>
</dbReference>
<evidence type="ECO:0000313" key="3">
    <source>
        <dbReference type="EMBL" id="OKL57746.1"/>
    </source>
</evidence>
<organism evidence="3 4">
    <name type="scientific">Talaromyces atroroseus</name>
    <dbReference type="NCBI Taxonomy" id="1441469"/>
    <lineage>
        <taxon>Eukaryota</taxon>
        <taxon>Fungi</taxon>
        <taxon>Dikarya</taxon>
        <taxon>Ascomycota</taxon>
        <taxon>Pezizomycotina</taxon>
        <taxon>Eurotiomycetes</taxon>
        <taxon>Eurotiomycetidae</taxon>
        <taxon>Eurotiales</taxon>
        <taxon>Trichocomaceae</taxon>
        <taxon>Talaromyces</taxon>
        <taxon>Talaromyces sect. Trachyspermi</taxon>
    </lineage>
</organism>
<dbReference type="PANTHER" id="PTHR42858">
    <property type="entry name" value="AMINOTRANSFERASE"/>
    <property type="match status" value="1"/>
</dbReference>
<dbReference type="Gene3D" id="3.90.1150.10">
    <property type="entry name" value="Aspartate Aminotransferase, domain 1"/>
    <property type="match status" value="2"/>
</dbReference>
<dbReference type="EMBL" id="LFMY01000011">
    <property type="protein sequence ID" value="OKL57746.1"/>
    <property type="molecule type" value="Genomic_DNA"/>
</dbReference>
<dbReference type="GeneID" id="31006864"/>
<dbReference type="InterPro" id="IPR015424">
    <property type="entry name" value="PyrdxlP-dep_Trfase"/>
</dbReference>
<dbReference type="GO" id="GO:0047536">
    <property type="term" value="F:2-aminoadipate transaminase activity"/>
    <property type="evidence" value="ECO:0007669"/>
    <property type="project" value="TreeGrafter"/>
</dbReference>
<feature type="region of interest" description="Disordered" evidence="1">
    <location>
        <begin position="227"/>
        <end position="256"/>
    </location>
</feature>
<keyword evidence="4" id="KW-1185">Reference proteome</keyword>
<dbReference type="InterPro" id="IPR015421">
    <property type="entry name" value="PyrdxlP-dep_Trfase_major"/>
</dbReference>
<sequence length="488" mass="52803">MTIDLASGYPSPALIPVYQLQQAANTALSTPSIWKEGLKYGADAGYFPLRHSLAQWLTDFYNNDNTKPDAERICVTGGASQNLACILQVYTDPVYTKKIFIIEPAYFLSFRVFEDAGFGGRLKGIPEDDQGIDLAILEQSLKKEADVSLPGGSVSKPFKQPQPHRKLYRHVIYCVPTFSNPSGRVMSLNRRRELVRLARKYDALIVADDVYDFVHWEIETNNLADVSPTDDLTSSIDSQSSTSTPTFTPPSSSTSSLASLLPTMFKSIMPRLVDVDKILDGGPVDQFGNCVSNGSFSKIVGPGCRVGWAEGSHAFVYGLSQVGSTRSGGAPSQLASTFINGMLENGCITEHIQNILVPAYARRSNKLSRAIKEHLGPIGVTLPSWPSGIPNTQVASESTLIGGGFFIWLQLPSPLNSKEVAAAALLEGLSMGQGTSSALPDGNDGCGQYGNMLRLCFACEEEDLLLEAILILHRVILKCLSNASTVVR</sequence>
<dbReference type="Gene3D" id="3.40.640.10">
    <property type="entry name" value="Type I PLP-dependent aspartate aminotransferase-like (Major domain)"/>
    <property type="match status" value="2"/>
</dbReference>
<dbReference type="RefSeq" id="XP_020117867.1">
    <property type="nucleotide sequence ID" value="XM_020262013.1"/>
</dbReference>
<dbReference type="AlphaFoldDB" id="A0A225AS05"/>
<name>A0A225AS05_TALAT</name>
<proteinExistence type="predicted"/>
<dbReference type="InterPro" id="IPR004839">
    <property type="entry name" value="Aminotransferase_I/II_large"/>
</dbReference>
<evidence type="ECO:0000259" key="2">
    <source>
        <dbReference type="Pfam" id="PF00155"/>
    </source>
</evidence>
<dbReference type="GO" id="GO:0030170">
    <property type="term" value="F:pyridoxal phosphate binding"/>
    <property type="evidence" value="ECO:0007669"/>
    <property type="project" value="InterPro"/>
</dbReference>
<dbReference type="Proteomes" id="UP000214365">
    <property type="component" value="Unassembled WGS sequence"/>
</dbReference>
<feature type="compositionally biased region" description="Low complexity" evidence="1">
    <location>
        <begin position="229"/>
        <end position="256"/>
    </location>
</feature>
<dbReference type="OrthoDB" id="7042322at2759"/>
<dbReference type="PANTHER" id="PTHR42858:SF1">
    <property type="entry name" value="LD15494P"/>
    <property type="match status" value="1"/>
</dbReference>
<dbReference type="SUPFAM" id="SSF53383">
    <property type="entry name" value="PLP-dependent transferases"/>
    <property type="match status" value="1"/>
</dbReference>
<dbReference type="InterPro" id="IPR015422">
    <property type="entry name" value="PyrdxlP-dep_Trfase_small"/>
</dbReference>
<dbReference type="STRING" id="1441469.A0A225AS05"/>